<geneLocation type="plastid" evidence="2"/>
<evidence type="ECO:0000256" key="1">
    <source>
        <dbReference type="SAM" id="Coils"/>
    </source>
</evidence>
<proteinExistence type="predicted"/>
<dbReference type="AlphaFoldDB" id="A0A3G1IVD2"/>
<evidence type="ECO:0000313" key="2">
    <source>
        <dbReference type="EMBL" id="ASQ40014.1"/>
    </source>
</evidence>
<dbReference type="EMBL" id="MF167425">
    <property type="protein sequence ID" value="ASQ40014.1"/>
    <property type="molecule type" value="Genomic_DNA"/>
</dbReference>
<dbReference type="GeneID" id="38575379"/>
<feature type="coiled-coil region" evidence="1">
    <location>
        <begin position="123"/>
        <end position="196"/>
    </location>
</feature>
<protein>
    <submittedName>
        <fullName evidence="2">Uncharacterized protein</fullName>
    </submittedName>
</protein>
<name>A0A3G1IVD2_9EUKA</name>
<sequence length="212" mass="25454">MTYPYSIQKILLNAWIFLIPYTKLHLPCAFLPQIHFQFQKTSHPKLPVLTSTIKAQQHLPDPDEHLFPDGANPIPYEPIQKTFHYLKQNYQIAKIGLPGGFYIEKITNPQEKQHQMDFTHLQIQEIRQRIQKQDLEIKKLKQEYNDLITEQKRKDIQDIRDQELHQTKIRHYELQMHDLKLTIEQKELINQALREKQSQPDKLIQDIKYDEL</sequence>
<accession>A0A3G1IVD2</accession>
<keyword evidence="2" id="KW-0934">Plastid</keyword>
<keyword evidence="1" id="KW-0175">Coiled coil</keyword>
<gene>
    <name evidence="2" type="primary">orf158</name>
</gene>
<organism evidence="2">
    <name type="scientific">Glaucocystis incrassata</name>
    <dbReference type="NCBI Taxonomy" id="1789788"/>
    <lineage>
        <taxon>Eukaryota</taxon>
        <taxon>Glaucocystophyceae</taxon>
        <taxon>Glaucocystales</taxon>
        <taxon>Glaucocystaceae</taxon>
        <taxon>Glaucocystis</taxon>
    </lineage>
</organism>
<dbReference type="RefSeq" id="YP_009545953.1">
    <property type="nucleotide sequence ID" value="NC_040152.1"/>
</dbReference>
<reference evidence="2" key="1">
    <citation type="submission" date="2017-05" db="EMBL/GenBank/DDBJ databases">
        <title>Plastid comparative genomics reveals ancient divergence between Glaucophyte genera.</title>
        <authorList>
            <person name="Figueroa-Martinez F.J."/>
            <person name="Jackson C."/>
            <person name="Reyes-Prieto A."/>
        </authorList>
    </citation>
    <scope>NUCLEOTIDE SEQUENCE</scope>
    <source>
        <strain evidence="2">SAG 229-2</strain>
    </source>
</reference>